<protein>
    <submittedName>
        <fullName evidence="3">Glycogen debranching N-terminal domain-containing protein</fullName>
    </submittedName>
</protein>
<gene>
    <name evidence="3" type="ORF">VLY81_11935</name>
</gene>
<dbReference type="Pfam" id="PF22422">
    <property type="entry name" value="MGH1-like_GH"/>
    <property type="match status" value="1"/>
</dbReference>
<sequence length="710" mass="77530">MGEAARLVLKEQDVFVVMTRSGEIPEGGAFGLYARDTRFVSTYRLELEDGEALTVLDAGPVAPYAARIFMTNAGSGGPRPRPAHSVAVERTLVVTGEALVERIRLTNYGHEPLALTLRLRVGADFRDIMAIRGMAPREGGRLQAPQTAGPGAAWWLAYQGEDGVHRRLAVACSAGCQLQPAEGRLEARWTLALGSGERRELTVWLAPREGETAPPLPAEPLERAVDRALERLSAAYREWMERTAAIRVAEPRLHRLLQRGAEDLRALVSDFGDGPFPVAGIPWFAAPFGRDSLWAAYFVLPFAPALARGVLRTLARHQAAAMDDWTDAEPGKILHEVRFGELARLGLIPHRPYYGTVDATPLFVALAADYTRTTGDRETFEAIEGAVLRAVEWMERYGDLDGDGFLEYRRRSWGGLDNQGWKDSWDSTWHADGTLAQPPIAPVEVQVYAYRAYRSLSELLLRLGRPERAEALASRAEALADRFDRLFWLEALGYYAHALDGARRPLAVVTSNPGHGLWAGIVPPHRLAAVVRRLMAPELFSGYGVRTVAMGQARYNPMSYHNGSVWPHDTAIVAAGLARYGRLAEAARLLRGLLDAADHFEGARLPELFCGFDRADGPPVPYPTACSPQAWAAAAPFLMLATLIGLEVDGLSGELRVGDRIPAWLGEVEVDRLAVGGATARLRLRPSARPDGGGGDGLMAATAHIEHQAR</sequence>
<evidence type="ECO:0000259" key="2">
    <source>
        <dbReference type="Pfam" id="PF22422"/>
    </source>
</evidence>
<feature type="domain" description="Putative glycogen debranching enzyme N-terminal" evidence="1">
    <location>
        <begin position="9"/>
        <end position="203"/>
    </location>
</feature>
<dbReference type="InterPro" id="IPR054491">
    <property type="entry name" value="MGH1-like_GH"/>
</dbReference>
<evidence type="ECO:0000313" key="4">
    <source>
        <dbReference type="Proteomes" id="UP001333102"/>
    </source>
</evidence>
<dbReference type="Pfam" id="PF14742">
    <property type="entry name" value="GDE_N_bis"/>
    <property type="match status" value="1"/>
</dbReference>
<dbReference type="EMBL" id="CP141614">
    <property type="protein sequence ID" value="WRP14124.1"/>
    <property type="molecule type" value="Genomic_DNA"/>
</dbReference>
<name>A0ABZ1BMS1_9FIRM</name>
<evidence type="ECO:0000313" key="3">
    <source>
        <dbReference type="EMBL" id="WRP14124.1"/>
    </source>
</evidence>
<feature type="domain" description="Mannosylglycerate hydrolase MGH1-like glycoside hydrolase" evidence="2">
    <location>
        <begin position="292"/>
        <end position="599"/>
    </location>
</feature>
<organism evidence="3 4">
    <name type="scientific">Geochorda subterranea</name>
    <dbReference type="NCBI Taxonomy" id="3109564"/>
    <lineage>
        <taxon>Bacteria</taxon>
        <taxon>Bacillati</taxon>
        <taxon>Bacillota</taxon>
        <taxon>Limnochordia</taxon>
        <taxon>Limnochordales</taxon>
        <taxon>Geochordaceae</taxon>
        <taxon>Geochorda</taxon>
    </lineage>
</organism>
<keyword evidence="4" id="KW-1185">Reference proteome</keyword>
<dbReference type="InterPro" id="IPR008928">
    <property type="entry name" value="6-hairpin_glycosidase_sf"/>
</dbReference>
<dbReference type="InterPro" id="IPR032856">
    <property type="entry name" value="GDE_N_bis"/>
</dbReference>
<dbReference type="InterPro" id="IPR012341">
    <property type="entry name" value="6hp_glycosidase-like_sf"/>
</dbReference>
<accession>A0ABZ1BMS1</accession>
<evidence type="ECO:0000259" key="1">
    <source>
        <dbReference type="Pfam" id="PF14742"/>
    </source>
</evidence>
<dbReference type="SUPFAM" id="SSF48208">
    <property type="entry name" value="Six-hairpin glycosidases"/>
    <property type="match status" value="1"/>
</dbReference>
<dbReference type="Gene3D" id="1.50.10.10">
    <property type="match status" value="1"/>
</dbReference>
<proteinExistence type="predicted"/>
<reference evidence="4" key="1">
    <citation type="submission" date="2023-12" db="EMBL/GenBank/DDBJ databases">
        <title>Novel isolates from deep terrestrial aquifers shed light on the physiology and ecology of the class Limnochordia.</title>
        <authorList>
            <person name="Karnachuk O.V."/>
            <person name="Lukina A.P."/>
            <person name="Avakyan M.R."/>
            <person name="Kadnikov V."/>
            <person name="Begmatov S."/>
            <person name="Beletsky A.V."/>
            <person name="Mardanov A.V."/>
            <person name="Ravin N.V."/>
        </authorList>
    </citation>
    <scope>NUCLEOTIDE SEQUENCE [LARGE SCALE GENOMIC DNA]</scope>
    <source>
        <strain evidence="4">LN</strain>
    </source>
</reference>
<dbReference type="Proteomes" id="UP001333102">
    <property type="component" value="Chromosome"/>
</dbReference>
<dbReference type="RefSeq" id="WP_324668419.1">
    <property type="nucleotide sequence ID" value="NZ_CP141614.1"/>
</dbReference>